<evidence type="ECO:0000313" key="2">
    <source>
        <dbReference type="Proteomes" id="UP001085076"/>
    </source>
</evidence>
<comment type="caution">
    <text evidence="1">The sequence shown here is derived from an EMBL/GenBank/DDBJ whole genome shotgun (WGS) entry which is preliminary data.</text>
</comment>
<dbReference type="AlphaFoldDB" id="A0A9D5H318"/>
<organism evidence="1 2">
    <name type="scientific">Dioscorea zingiberensis</name>
    <dbReference type="NCBI Taxonomy" id="325984"/>
    <lineage>
        <taxon>Eukaryota</taxon>
        <taxon>Viridiplantae</taxon>
        <taxon>Streptophyta</taxon>
        <taxon>Embryophyta</taxon>
        <taxon>Tracheophyta</taxon>
        <taxon>Spermatophyta</taxon>
        <taxon>Magnoliopsida</taxon>
        <taxon>Liliopsida</taxon>
        <taxon>Dioscoreales</taxon>
        <taxon>Dioscoreaceae</taxon>
        <taxon>Dioscorea</taxon>
    </lineage>
</organism>
<dbReference type="PANTHER" id="PTHR33874:SF1">
    <property type="entry name" value="RING FINGER PROTEIN"/>
    <property type="match status" value="1"/>
</dbReference>
<dbReference type="OrthoDB" id="2014733at2759"/>
<sequence>MEVIEVADGSRSRSFRRMTAEEVRLGKKTLHQMIEQCQRTLELLKDADRGLEAGVRDGDDQKEEEVRSSASDFETEELCDLVKSKVESPDFLEKLGGTHASILKNSSDDNASWDMVSMTDLWEDKYLNSENELDQDGFVLVRQEDVVEGIACFMAAYLLSLKETKVCDLPMLMICLPNKLQEALSKTFSVKKKKSRLRKAWDGSQVIYNVASWGATAVGIYQNPAIVRAATVAFWNSCSVISKLL</sequence>
<keyword evidence="2" id="KW-1185">Reference proteome</keyword>
<dbReference type="PANTHER" id="PTHR33874">
    <property type="entry name" value="RING FINGER PROTEIN"/>
    <property type="match status" value="1"/>
</dbReference>
<evidence type="ECO:0000313" key="1">
    <source>
        <dbReference type="EMBL" id="KAJ0961473.1"/>
    </source>
</evidence>
<dbReference type="EMBL" id="JAGGNH010000020">
    <property type="protein sequence ID" value="KAJ0961473.1"/>
    <property type="molecule type" value="Genomic_DNA"/>
</dbReference>
<proteinExistence type="predicted"/>
<gene>
    <name evidence="1" type="ORF">J5N97_000091</name>
</gene>
<reference evidence="1 2" key="1">
    <citation type="journal article" date="2022" name="Hortic Res">
        <title>The genome of Dioscorea zingiberensis sheds light on the biosynthesis, origin and evolution of the medicinally important diosgenin saponins.</title>
        <authorList>
            <person name="Li Y."/>
            <person name="Tan C."/>
            <person name="Li Z."/>
            <person name="Guo J."/>
            <person name="Li S."/>
            <person name="Chen X."/>
            <person name="Wang C."/>
            <person name="Dai X."/>
            <person name="Yang H."/>
            <person name="Song W."/>
            <person name="Hou L."/>
            <person name="Xu J."/>
            <person name="Tong Z."/>
            <person name="Xu A."/>
            <person name="Yuan X."/>
            <person name="Wang W."/>
            <person name="Yang Q."/>
            <person name="Chen L."/>
            <person name="Sun Z."/>
            <person name="Wang K."/>
            <person name="Pan B."/>
            <person name="Chen J."/>
            <person name="Bao Y."/>
            <person name="Liu F."/>
            <person name="Qi X."/>
            <person name="Gang D.R."/>
            <person name="Wen J."/>
            <person name="Li J."/>
        </authorList>
    </citation>
    <scope>NUCLEOTIDE SEQUENCE [LARGE SCALE GENOMIC DNA]</scope>
    <source>
        <strain evidence="1">Dzin_1.0</strain>
    </source>
</reference>
<name>A0A9D5H318_9LILI</name>
<dbReference type="Proteomes" id="UP001085076">
    <property type="component" value="Unassembled WGS sequence"/>
</dbReference>
<protein>
    <submittedName>
        <fullName evidence="1">Uncharacterized protein</fullName>
    </submittedName>
</protein>
<accession>A0A9D5H318</accession>